<reference evidence="2 3" key="1">
    <citation type="journal article" date="2012" name="Genome Biol.">
        <title>Genome and low-iron response of an oceanic diatom adapted to chronic iron limitation.</title>
        <authorList>
            <person name="Lommer M."/>
            <person name="Specht M."/>
            <person name="Roy A.S."/>
            <person name="Kraemer L."/>
            <person name="Andreson R."/>
            <person name="Gutowska M.A."/>
            <person name="Wolf J."/>
            <person name="Bergner S.V."/>
            <person name="Schilhabel M.B."/>
            <person name="Klostermeier U.C."/>
            <person name="Beiko R.G."/>
            <person name="Rosenstiel P."/>
            <person name="Hippler M."/>
            <person name="Laroche J."/>
        </authorList>
    </citation>
    <scope>NUCLEOTIDE SEQUENCE [LARGE SCALE GENOMIC DNA]</scope>
    <source>
        <strain evidence="2 3">CCMP1005</strain>
    </source>
</reference>
<feature type="non-terminal residue" evidence="2">
    <location>
        <position position="49"/>
    </location>
</feature>
<feature type="region of interest" description="Disordered" evidence="1">
    <location>
        <begin position="1"/>
        <end position="33"/>
    </location>
</feature>
<accession>K0SWQ8</accession>
<organism evidence="2 3">
    <name type="scientific">Thalassiosira oceanica</name>
    <name type="common">Marine diatom</name>
    <dbReference type="NCBI Taxonomy" id="159749"/>
    <lineage>
        <taxon>Eukaryota</taxon>
        <taxon>Sar</taxon>
        <taxon>Stramenopiles</taxon>
        <taxon>Ochrophyta</taxon>
        <taxon>Bacillariophyta</taxon>
        <taxon>Coscinodiscophyceae</taxon>
        <taxon>Thalassiosirophycidae</taxon>
        <taxon>Thalassiosirales</taxon>
        <taxon>Thalassiosiraceae</taxon>
        <taxon>Thalassiosira</taxon>
    </lineage>
</organism>
<dbReference type="AlphaFoldDB" id="K0SWQ8"/>
<dbReference type="EMBL" id="AGNL01009439">
    <property type="protein sequence ID" value="EJK69870.1"/>
    <property type="molecule type" value="Genomic_DNA"/>
</dbReference>
<comment type="caution">
    <text evidence="2">The sequence shown here is derived from an EMBL/GenBank/DDBJ whole genome shotgun (WGS) entry which is preliminary data.</text>
</comment>
<keyword evidence="3" id="KW-1185">Reference proteome</keyword>
<protein>
    <submittedName>
        <fullName evidence="2">Uncharacterized protein</fullName>
    </submittedName>
</protein>
<proteinExistence type="predicted"/>
<dbReference type="Proteomes" id="UP000266841">
    <property type="component" value="Unassembled WGS sequence"/>
</dbReference>
<evidence type="ECO:0000313" key="3">
    <source>
        <dbReference type="Proteomes" id="UP000266841"/>
    </source>
</evidence>
<gene>
    <name evidence="2" type="ORF">THAOC_08830</name>
</gene>
<name>K0SWQ8_THAOC</name>
<sequence>MPLTSVAAVSTEGITPNGAMEHPRRPPSGGCSTARFASFQILAKSAASE</sequence>
<evidence type="ECO:0000256" key="1">
    <source>
        <dbReference type="SAM" id="MobiDB-lite"/>
    </source>
</evidence>
<evidence type="ECO:0000313" key="2">
    <source>
        <dbReference type="EMBL" id="EJK69870.1"/>
    </source>
</evidence>